<evidence type="ECO:0000256" key="2">
    <source>
        <dbReference type="ARBA" id="ARBA00023015"/>
    </source>
</evidence>
<dbReference type="InterPro" id="IPR036390">
    <property type="entry name" value="WH_DNA-bd_sf"/>
</dbReference>
<evidence type="ECO:0000256" key="4">
    <source>
        <dbReference type="ARBA" id="ARBA00023163"/>
    </source>
</evidence>
<dbReference type="RefSeq" id="WP_267845616.1">
    <property type="nucleotide sequence ID" value="NZ_JAPMXC010000001.1"/>
</dbReference>
<dbReference type="SUPFAM" id="SSF53850">
    <property type="entry name" value="Periplasmic binding protein-like II"/>
    <property type="match status" value="1"/>
</dbReference>
<sequence length="312" mass="34085">MTPTERFALFPDMAVFARVVEAGNFSMAARQLGTTPSTVSRQIKRLEDALGTRLLERSTRKVRVTESGELVARHCRDMVGAASAAIDAAGALAGRPQGKVRISAPTAFAKTVIHPLVPGFLQTYADVDLQLRYADEDVDPLDDDIDLVIRLTDHPPPGLAGRRLGSVRWLLCAAPAYLQARGTPDHPRALVGHDCLYLGETADDHRWRFRRGKETHTVEVRGRYVANHAGARLDAAQQGFGIANLPEFTAAGALQRGELVTVLGDWELAARAYVGAIWLLYSPNRFLPPKVRVLIDYLVARMGGDADRLGFA</sequence>
<dbReference type="PRINTS" id="PR00039">
    <property type="entry name" value="HTHLYSR"/>
</dbReference>
<dbReference type="Proteomes" id="UP001082899">
    <property type="component" value="Unassembled WGS sequence"/>
</dbReference>
<name>A0ABT3ZIC2_9BURK</name>
<keyword evidence="3" id="KW-0238">DNA-binding</keyword>
<feature type="domain" description="HTH lysR-type" evidence="5">
    <location>
        <begin position="12"/>
        <end position="65"/>
    </location>
</feature>
<protein>
    <submittedName>
        <fullName evidence="6">LysR family transcriptional regulator</fullName>
    </submittedName>
</protein>
<dbReference type="EMBL" id="JAPMXC010000001">
    <property type="protein sequence ID" value="MCY0386279.1"/>
    <property type="molecule type" value="Genomic_DNA"/>
</dbReference>
<dbReference type="SUPFAM" id="SSF46785">
    <property type="entry name" value="Winged helix' DNA-binding domain"/>
    <property type="match status" value="1"/>
</dbReference>
<dbReference type="PANTHER" id="PTHR30537:SF5">
    <property type="entry name" value="HTH-TYPE TRANSCRIPTIONAL ACTIVATOR TTDR-RELATED"/>
    <property type="match status" value="1"/>
</dbReference>
<dbReference type="Pfam" id="PF00126">
    <property type="entry name" value="HTH_1"/>
    <property type="match status" value="1"/>
</dbReference>
<evidence type="ECO:0000313" key="7">
    <source>
        <dbReference type="Proteomes" id="UP001082899"/>
    </source>
</evidence>
<dbReference type="InterPro" id="IPR005119">
    <property type="entry name" value="LysR_subst-bd"/>
</dbReference>
<dbReference type="PROSITE" id="PS50931">
    <property type="entry name" value="HTH_LYSR"/>
    <property type="match status" value="1"/>
</dbReference>
<comment type="caution">
    <text evidence="6">The sequence shown here is derived from an EMBL/GenBank/DDBJ whole genome shotgun (WGS) entry which is preliminary data.</text>
</comment>
<dbReference type="Pfam" id="PF03466">
    <property type="entry name" value="LysR_substrate"/>
    <property type="match status" value="1"/>
</dbReference>
<reference evidence="6" key="1">
    <citation type="submission" date="2022-11" db="EMBL/GenBank/DDBJ databases">
        <title>Robbsia betulipollinis sp. nov., isolated from pollen of birch (Betula pendula).</title>
        <authorList>
            <person name="Shi H."/>
            <person name="Ambika Manirajan B."/>
            <person name="Ratering S."/>
            <person name="Geissler-Plaum R."/>
            <person name="Schnell S."/>
        </authorList>
    </citation>
    <scope>NUCLEOTIDE SEQUENCE</scope>
    <source>
        <strain evidence="6">Bb-Pol-6</strain>
    </source>
</reference>
<proteinExistence type="inferred from homology"/>
<dbReference type="InterPro" id="IPR058163">
    <property type="entry name" value="LysR-type_TF_proteobact-type"/>
</dbReference>
<dbReference type="CDD" id="cd08422">
    <property type="entry name" value="PBP2_CrgA_like"/>
    <property type="match status" value="1"/>
</dbReference>
<evidence type="ECO:0000256" key="1">
    <source>
        <dbReference type="ARBA" id="ARBA00009437"/>
    </source>
</evidence>
<keyword evidence="2" id="KW-0805">Transcription regulation</keyword>
<dbReference type="PANTHER" id="PTHR30537">
    <property type="entry name" value="HTH-TYPE TRANSCRIPTIONAL REGULATOR"/>
    <property type="match status" value="1"/>
</dbReference>
<gene>
    <name evidence="6" type="ORF">OVY01_03255</name>
</gene>
<accession>A0ABT3ZIC2</accession>
<comment type="similarity">
    <text evidence="1">Belongs to the LysR transcriptional regulatory family.</text>
</comment>
<dbReference type="Gene3D" id="1.10.10.10">
    <property type="entry name" value="Winged helix-like DNA-binding domain superfamily/Winged helix DNA-binding domain"/>
    <property type="match status" value="1"/>
</dbReference>
<evidence type="ECO:0000313" key="6">
    <source>
        <dbReference type="EMBL" id="MCY0386279.1"/>
    </source>
</evidence>
<evidence type="ECO:0000256" key="3">
    <source>
        <dbReference type="ARBA" id="ARBA00023125"/>
    </source>
</evidence>
<keyword evidence="4" id="KW-0804">Transcription</keyword>
<dbReference type="InterPro" id="IPR036388">
    <property type="entry name" value="WH-like_DNA-bd_sf"/>
</dbReference>
<organism evidence="6 7">
    <name type="scientific">Robbsia betulipollinis</name>
    <dbReference type="NCBI Taxonomy" id="2981849"/>
    <lineage>
        <taxon>Bacteria</taxon>
        <taxon>Pseudomonadati</taxon>
        <taxon>Pseudomonadota</taxon>
        <taxon>Betaproteobacteria</taxon>
        <taxon>Burkholderiales</taxon>
        <taxon>Burkholderiaceae</taxon>
        <taxon>Robbsia</taxon>
    </lineage>
</organism>
<keyword evidence="7" id="KW-1185">Reference proteome</keyword>
<evidence type="ECO:0000259" key="5">
    <source>
        <dbReference type="PROSITE" id="PS50931"/>
    </source>
</evidence>
<dbReference type="Gene3D" id="3.40.190.290">
    <property type="match status" value="1"/>
</dbReference>
<dbReference type="InterPro" id="IPR000847">
    <property type="entry name" value="LysR_HTH_N"/>
</dbReference>